<protein>
    <submittedName>
        <fullName evidence="2">Uncharacterized protein</fullName>
    </submittedName>
</protein>
<evidence type="ECO:0000256" key="1">
    <source>
        <dbReference type="SAM" id="MobiDB-lite"/>
    </source>
</evidence>
<organism evidence="2 3">
    <name type="scientific">Gordonia sesuvii</name>
    <dbReference type="NCBI Taxonomy" id="3116777"/>
    <lineage>
        <taxon>Bacteria</taxon>
        <taxon>Bacillati</taxon>
        <taxon>Actinomycetota</taxon>
        <taxon>Actinomycetes</taxon>
        <taxon>Mycobacteriales</taxon>
        <taxon>Gordoniaceae</taxon>
        <taxon>Gordonia</taxon>
    </lineage>
</organism>
<evidence type="ECO:0000313" key="3">
    <source>
        <dbReference type="Proteomes" id="UP001347146"/>
    </source>
</evidence>
<sequence>MSDFINKIKEEAKAVSAAIDQELTVLEGVDGYDPLREEDETSDEQSDPGPDTDDTTDETPSDDTEGGGTPVEE</sequence>
<comment type="caution">
    <text evidence="2">The sequence shown here is derived from an EMBL/GenBank/DDBJ whole genome shotgun (WGS) entry which is preliminary data.</text>
</comment>
<dbReference type="RefSeq" id="WP_330433273.1">
    <property type="nucleotide sequence ID" value="NZ_JAZDUF010000004.1"/>
</dbReference>
<name>A0ABU7MEL9_9ACTN</name>
<keyword evidence="3" id="KW-1185">Reference proteome</keyword>
<feature type="compositionally biased region" description="Acidic residues" evidence="1">
    <location>
        <begin position="36"/>
        <end position="73"/>
    </location>
</feature>
<reference evidence="2 3" key="1">
    <citation type="submission" date="2024-01" db="EMBL/GenBank/DDBJ databases">
        <title>Draft genome sequence of Gordonia sp. LSe1-13.</title>
        <authorList>
            <person name="Suphannarot A."/>
            <person name="Mingma R."/>
        </authorList>
    </citation>
    <scope>NUCLEOTIDE SEQUENCE [LARGE SCALE GENOMIC DNA]</scope>
    <source>
        <strain evidence="2 3">LSe1-13</strain>
    </source>
</reference>
<feature type="region of interest" description="Disordered" evidence="1">
    <location>
        <begin position="28"/>
        <end position="73"/>
    </location>
</feature>
<proteinExistence type="predicted"/>
<gene>
    <name evidence="2" type="ORF">VZC37_14435</name>
</gene>
<dbReference type="EMBL" id="JAZDUF010000004">
    <property type="protein sequence ID" value="MEE3851539.1"/>
    <property type="molecule type" value="Genomic_DNA"/>
</dbReference>
<accession>A0ABU7MEL9</accession>
<evidence type="ECO:0000313" key="2">
    <source>
        <dbReference type="EMBL" id="MEE3851539.1"/>
    </source>
</evidence>
<dbReference type="Proteomes" id="UP001347146">
    <property type="component" value="Unassembled WGS sequence"/>
</dbReference>